<dbReference type="Gene3D" id="1.10.520.30">
    <property type="entry name" value="AF1862-like domain"/>
    <property type="match status" value="1"/>
</dbReference>
<organism evidence="6 7">
    <name type="scientific">Fervidicoccus fontis (strain DSM 19380 / JCM 18336 / VKM B-2539 / Kam940)</name>
    <dbReference type="NCBI Taxonomy" id="1163730"/>
    <lineage>
        <taxon>Archaea</taxon>
        <taxon>Thermoproteota</taxon>
        <taxon>Thermoprotei</taxon>
        <taxon>Fervidicoccales</taxon>
        <taxon>Fervidicoccaceae</taxon>
        <taxon>Fervidicoccus</taxon>
    </lineage>
</organism>
<dbReference type="InterPro" id="IPR010160">
    <property type="entry name" value="CRISPR-assoc_prot_Cmr5"/>
</dbReference>
<accession>H9ZZB4</accession>
<gene>
    <name evidence="6" type="ordered locus">FFONT_0077</name>
</gene>
<dbReference type="Proteomes" id="UP000007391">
    <property type="component" value="Chromosome"/>
</dbReference>
<dbReference type="Pfam" id="PF09701">
    <property type="entry name" value="Cas_Cmr5"/>
    <property type="match status" value="1"/>
</dbReference>
<sequence length="182" mass="20958">MKEMGNAYELKDPNVRLMEELIEIFDYLSKVAESKDKDVKEYLKALRSRARDAPTEIFTSGLALFTVTYLAKSKDCFPKMANELSKSPDRDILLKNLEKKLIVTDDGQEKKCESPDFGYGSYLLILMYLLKRQRIVGENTNLKDFLKMASSYPPLSEKALIISELIKRFSEAYLPEPESEQH</sequence>
<dbReference type="HOGENOM" id="CLU_1478857_0_0_2"/>
<keyword evidence="3" id="KW-0963">Cytoplasm</keyword>
<protein>
    <recommendedName>
        <fullName evidence="5">CRISPR type III-B/RAMP module-associated protein Cmr5</fullName>
    </recommendedName>
</protein>
<dbReference type="EMBL" id="CP003423">
    <property type="protein sequence ID" value="AFH42071.1"/>
    <property type="molecule type" value="Genomic_DNA"/>
</dbReference>
<name>H9ZZB4_FERFK</name>
<comment type="similarity">
    <text evidence="2">Belongs to the CRISPR system Cmr5 family.</text>
</comment>
<evidence type="ECO:0000313" key="7">
    <source>
        <dbReference type="Proteomes" id="UP000007391"/>
    </source>
</evidence>
<dbReference type="InterPro" id="IPR023101">
    <property type="entry name" value="AF1862-like_dom_sf"/>
</dbReference>
<evidence type="ECO:0000256" key="4">
    <source>
        <dbReference type="ARBA" id="ARBA00023118"/>
    </source>
</evidence>
<dbReference type="eggNOG" id="arCOG02654">
    <property type="taxonomic scope" value="Archaea"/>
</dbReference>
<reference evidence="7" key="1">
    <citation type="submission" date="2012-03" db="EMBL/GenBank/DDBJ databases">
        <title>Fervidicoccus fontis complete genome analysis confirms its distinct phylogenetic position and predicts its environmental function.</title>
        <authorList>
            <person name="Lebedinsky A.V."/>
            <person name="Mardanov A.V."/>
            <person name="Gumerov V.M."/>
            <person name="Beletsky A.V."/>
            <person name="Kublanov I.V."/>
            <person name="Perevalova A.A."/>
            <person name="Bonch-Osmolovskaya E.A."/>
            <person name="Ravin N.V."/>
            <person name="Skryabin K.G."/>
        </authorList>
    </citation>
    <scope>NUCLEOTIDE SEQUENCE [LARGE SCALE GENOMIC DNA]</scope>
    <source>
        <strain evidence="7">DSM 19380 / VKM B-2539 / Kam940</strain>
    </source>
</reference>
<evidence type="ECO:0000256" key="2">
    <source>
        <dbReference type="ARBA" id="ARBA00006161"/>
    </source>
</evidence>
<dbReference type="GO" id="GO:0005737">
    <property type="term" value="C:cytoplasm"/>
    <property type="evidence" value="ECO:0007669"/>
    <property type="project" value="UniProtKB-SubCell"/>
</dbReference>
<keyword evidence="4" id="KW-0051">Antiviral defense</keyword>
<dbReference type="KEGG" id="ffo:FFONT_0077"/>
<dbReference type="NCBIfam" id="TIGR01881">
    <property type="entry name" value="cas_Cmr5"/>
    <property type="match status" value="1"/>
</dbReference>
<dbReference type="InParanoid" id="H9ZZB4"/>
<evidence type="ECO:0000256" key="5">
    <source>
        <dbReference type="ARBA" id="ARBA00030001"/>
    </source>
</evidence>
<comment type="subcellular location">
    <subcellularLocation>
        <location evidence="1">Cytoplasm</location>
    </subcellularLocation>
</comment>
<proteinExistence type="inferred from homology"/>
<dbReference type="GO" id="GO:0051607">
    <property type="term" value="P:defense response to virus"/>
    <property type="evidence" value="ECO:0007669"/>
    <property type="project" value="UniProtKB-KW"/>
</dbReference>
<evidence type="ECO:0000256" key="1">
    <source>
        <dbReference type="ARBA" id="ARBA00004496"/>
    </source>
</evidence>
<keyword evidence="7" id="KW-1185">Reference proteome</keyword>
<evidence type="ECO:0000256" key="3">
    <source>
        <dbReference type="ARBA" id="ARBA00022490"/>
    </source>
</evidence>
<dbReference type="AlphaFoldDB" id="H9ZZB4"/>
<dbReference type="SUPFAM" id="SSF158568">
    <property type="entry name" value="AF1862-like"/>
    <property type="match status" value="1"/>
</dbReference>
<reference evidence="6 7" key="2">
    <citation type="journal article" date="2014" name="Extremophiles">
        <title>Analysis of the complete genome of Fervidococcus fontis confirms the distinct phylogenetic position of the order Fervidicoccales and suggests its environmental function.</title>
        <authorList>
            <person name="Lebedinsky A.V."/>
            <person name="Mardanov A.V."/>
            <person name="Kublanov I.V."/>
            <person name="Gumerov V.M."/>
            <person name="Beletsky A.V."/>
            <person name="Perevalova A.A."/>
            <person name="Bidzhieva S.Kh."/>
            <person name="Bonch-Osmolovskaya E.A."/>
            <person name="Skryabin K.G."/>
            <person name="Ravin N.V."/>
        </authorList>
    </citation>
    <scope>NUCLEOTIDE SEQUENCE [LARGE SCALE GENOMIC DNA]</scope>
    <source>
        <strain evidence="7">DSM 19380 / VKM B-2539 / Kam940</strain>
    </source>
</reference>
<evidence type="ECO:0000313" key="6">
    <source>
        <dbReference type="EMBL" id="AFH42071.1"/>
    </source>
</evidence>
<dbReference type="STRING" id="1163730.FFONT_0077"/>